<organism evidence="1 2">
    <name type="scientific">Heliocybe sulcata</name>
    <dbReference type="NCBI Taxonomy" id="5364"/>
    <lineage>
        <taxon>Eukaryota</taxon>
        <taxon>Fungi</taxon>
        <taxon>Dikarya</taxon>
        <taxon>Basidiomycota</taxon>
        <taxon>Agaricomycotina</taxon>
        <taxon>Agaricomycetes</taxon>
        <taxon>Gloeophyllales</taxon>
        <taxon>Gloeophyllaceae</taxon>
        <taxon>Heliocybe</taxon>
    </lineage>
</organism>
<keyword evidence="2" id="KW-1185">Reference proteome</keyword>
<gene>
    <name evidence="1" type="ORF">OE88DRAFT_1647822</name>
</gene>
<proteinExistence type="predicted"/>
<reference evidence="1 2" key="1">
    <citation type="journal article" date="2019" name="Nat. Ecol. Evol.">
        <title>Megaphylogeny resolves global patterns of mushroom evolution.</title>
        <authorList>
            <person name="Varga T."/>
            <person name="Krizsan K."/>
            <person name="Foldi C."/>
            <person name="Dima B."/>
            <person name="Sanchez-Garcia M."/>
            <person name="Sanchez-Ramirez S."/>
            <person name="Szollosi G.J."/>
            <person name="Szarkandi J.G."/>
            <person name="Papp V."/>
            <person name="Albert L."/>
            <person name="Andreopoulos W."/>
            <person name="Angelini C."/>
            <person name="Antonin V."/>
            <person name="Barry K.W."/>
            <person name="Bougher N.L."/>
            <person name="Buchanan P."/>
            <person name="Buyck B."/>
            <person name="Bense V."/>
            <person name="Catcheside P."/>
            <person name="Chovatia M."/>
            <person name="Cooper J."/>
            <person name="Damon W."/>
            <person name="Desjardin D."/>
            <person name="Finy P."/>
            <person name="Geml J."/>
            <person name="Haridas S."/>
            <person name="Hughes K."/>
            <person name="Justo A."/>
            <person name="Karasinski D."/>
            <person name="Kautmanova I."/>
            <person name="Kiss B."/>
            <person name="Kocsube S."/>
            <person name="Kotiranta H."/>
            <person name="LaButti K.M."/>
            <person name="Lechner B.E."/>
            <person name="Liimatainen K."/>
            <person name="Lipzen A."/>
            <person name="Lukacs Z."/>
            <person name="Mihaltcheva S."/>
            <person name="Morgado L.N."/>
            <person name="Niskanen T."/>
            <person name="Noordeloos M.E."/>
            <person name="Ohm R.A."/>
            <person name="Ortiz-Santana B."/>
            <person name="Ovrebo C."/>
            <person name="Racz N."/>
            <person name="Riley R."/>
            <person name="Savchenko A."/>
            <person name="Shiryaev A."/>
            <person name="Soop K."/>
            <person name="Spirin V."/>
            <person name="Szebenyi C."/>
            <person name="Tomsovsky M."/>
            <person name="Tulloss R.E."/>
            <person name="Uehling J."/>
            <person name="Grigoriev I.V."/>
            <person name="Vagvolgyi C."/>
            <person name="Papp T."/>
            <person name="Martin F.M."/>
            <person name="Miettinen O."/>
            <person name="Hibbett D.S."/>
            <person name="Nagy L.G."/>
        </authorList>
    </citation>
    <scope>NUCLEOTIDE SEQUENCE [LARGE SCALE GENOMIC DNA]</scope>
    <source>
        <strain evidence="1 2">OMC1185</strain>
    </source>
</reference>
<name>A0A5C3MU19_9AGAM</name>
<accession>A0A5C3MU19</accession>
<evidence type="ECO:0000313" key="2">
    <source>
        <dbReference type="Proteomes" id="UP000305948"/>
    </source>
</evidence>
<dbReference type="AlphaFoldDB" id="A0A5C3MU19"/>
<evidence type="ECO:0000313" key="1">
    <source>
        <dbReference type="EMBL" id="TFK47288.1"/>
    </source>
</evidence>
<dbReference type="Proteomes" id="UP000305948">
    <property type="component" value="Unassembled WGS sequence"/>
</dbReference>
<dbReference type="EMBL" id="ML213524">
    <property type="protein sequence ID" value="TFK47288.1"/>
    <property type="molecule type" value="Genomic_DNA"/>
</dbReference>
<sequence length="179" mass="20009">MQSDGTAVTRIKRILVVSDKQRQLSFNDIQHDIQLATLRGPLPRSNVIALGMKLANEEILECRTFIEYGPYTQDAFGPGTGSARRLKVHGSPWSLKVAHKLAYTWMYCVIDAAPRVNLAVRATLIAGQAHGSESISSALDRRTTNEAKQDRPGLDHTLCVAEVRNGQTYRFFRSEKARR</sequence>
<protein>
    <submittedName>
        <fullName evidence="1">Uncharacterized protein</fullName>
    </submittedName>
</protein>